<gene>
    <name evidence="2" type="ORF">PC118_g22471</name>
</gene>
<dbReference type="InterPro" id="IPR011009">
    <property type="entry name" value="Kinase-like_dom_sf"/>
</dbReference>
<dbReference type="PROSITE" id="PS50011">
    <property type="entry name" value="PROTEIN_KINASE_DOM"/>
    <property type="match status" value="1"/>
</dbReference>
<evidence type="ECO:0000313" key="3">
    <source>
        <dbReference type="Proteomes" id="UP000697107"/>
    </source>
</evidence>
<feature type="domain" description="Protein kinase" evidence="1">
    <location>
        <begin position="1"/>
        <end position="56"/>
    </location>
</feature>
<dbReference type="InterPro" id="IPR000719">
    <property type="entry name" value="Prot_kinase_dom"/>
</dbReference>
<evidence type="ECO:0000259" key="1">
    <source>
        <dbReference type="PROSITE" id="PS50011"/>
    </source>
</evidence>
<sequence>MALHRGVQSRNVLLSASLYAKLCDFGISQCKCSGNKPHSDGFSWYIIVDCTGIAAG</sequence>
<name>A0A8T1ES66_9STRA</name>
<dbReference type="GO" id="GO:0005524">
    <property type="term" value="F:ATP binding"/>
    <property type="evidence" value="ECO:0007669"/>
    <property type="project" value="InterPro"/>
</dbReference>
<dbReference type="Gene3D" id="1.10.510.10">
    <property type="entry name" value="Transferase(Phosphotransferase) domain 1"/>
    <property type="match status" value="1"/>
</dbReference>
<dbReference type="SUPFAM" id="SSF56112">
    <property type="entry name" value="Protein kinase-like (PK-like)"/>
    <property type="match status" value="1"/>
</dbReference>
<comment type="caution">
    <text evidence="2">The sequence shown here is derived from an EMBL/GenBank/DDBJ whole genome shotgun (WGS) entry which is preliminary data.</text>
</comment>
<dbReference type="InterPro" id="IPR001245">
    <property type="entry name" value="Ser-Thr/Tyr_kinase_cat_dom"/>
</dbReference>
<proteinExistence type="predicted"/>
<accession>A0A8T1ES66</accession>
<evidence type="ECO:0000313" key="2">
    <source>
        <dbReference type="EMBL" id="KAG2960515.1"/>
    </source>
</evidence>
<organism evidence="2 3">
    <name type="scientific">Phytophthora cactorum</name>
    <dbReference type="NCBI Taxonomy" id="29920"/>
    <lineage>
        <taxon>Eukaryota</taxon>
        <taxon>Sar</taxon>
        <taxon>Stramenopiles</taxon>
        <taxon>Oomycota</taxon>
        <taxon>Peronosporomycetes</taxon>
        <taxon>Peronosporales</taxon>
        <taxon>Peronosporaceae</taxon>
        <taxon>Phytophthora</taxon>
    </lineage>
</organism>
<dbReference type="EMBL" id="RCML01001763">
    <property type="protein sequence ID" value="KAG2960515.1"/>
    <property type="molecule type" value="Genomic_DNA"/>
</dbReference>
<reference evidence="2" key="1">
    <citation type="submission" date="2018-10" db="EMBL/GenBank/DDBJ databases">
        <title>Effector identification in a new, highly contiguous assembly of the strawberry crown rot pathogen Phytophthora cactorum.</title>
        <authorList>
            <person name="Armitage A.D."/>
            <person name="Nellist C.F."/>
            <person name="Bates H."/>
            <person name="Vickerstaff R.J."/>
            <person name="Harrison R.J."/>
        </authorList>
    </citation>
    <scope>NUCLEOTIDE SEQUENCE</scope>
    <source>
        <strain evidence="2">P415</strain>
    </source>
</reference>
<protein>
    <recommendedName>
        <fullName evidence="1">Protein kinase domain-containing protein</fullName>
    </recommendedName>
</protein>
<dbReference type="Pfam" id="PF07714">
    <property type="entry name" value="PK_Tyr_Ser-Thr"/>
    <property type="match status" value="1"/>
</dbReference>
<dbReference type="AlphaFoldDB" id="A0A8T1ES66"/>
<dbReference type="Proteomes" id="UP000697107">
    <property type="component" value="Unassembled WGS sequence"/>
</dbReference>
<dbReference type="GO" id="GO:0004672">
    <property type="term" value="F:protein kinase activity"/>
    <property type="evidence" value="ECO:0007669"/>
    <property type="project" value="InterPro"/>
</dbReference>